<protein>
    <submittedName>
        <fullName evidence="1">Uncharacterized protein</fullName>
    </submittedName>
</protein>
<evidence type="ECO:0000313" key="1">
    <source>
        <dbReference type="EMBL" id="ATD09902.1"/>
    </source>
</evidence>
<accession>A0ABM6NLR1</accession>
<reference evidence="1 2" key="1">
    <citation type="submission" date="2015-06" db="EMBL/GenBank/DDBJ databases">
        <authorList>
            <person name="Xie B.-B."/>
            <person name="Rong J.-C."/>
            <person name="Qin Q.-L."/>
            <person name="Zhang Y.-Z."/>
        </authorList>
    </citation>
    <scope>NUCLEOTIDE SEQUENCE [LARGE SCALE GENOMIC DNA]</scope>
    <source>
        <strain evidence="1 2">JCM 20779</strain>
    </source>
</reference>
<sequence>MRFRLVDNTVKLTEIIEPQAENKKLGSLYEIIFPLSCSGRCYEWLHDHQPKQ</sequence>
<gene>
    <name evidence="1" type="ORF">PPIS_b0820</name>
</gene>
<dbReference type="EMBL" id="CP011925">
    <property type="protein sequence ID" value="ATD09902.1"/>
    <property type="molecule type" value="Genomic_DNA"/>
</dbReference>
<name>A0ABM6NLR1_PSEO7</name>
<keyword evidence="2" id="KW-1185">Reference proteome</keyword>
<proteinExistence type="predicted"/>
<evidence type="ECO:0000313" key="2">
    <source>
        <dbReference type="Proteomes" id="UP000016521"/>
    </source>
</evidence>
<organism evidence="1 2">
    <name type="scientific">Pseudoalteromonas piscicida</name>
    <dbReference type="NCBI Taxonomy" id="43662"/>
    <lineage>
        <taxon>Bacteria</taxon>
        <taxon>Pseudomonadati</taxon>
        <taxon>Pseudomonadota</taxon>
        <taxon>Gammaproteobacteria</taxon>
        <taxon>Alteromonadales</taxon>
        <taxon>Pseudoalteromonadaceae</taxon>
        <taxon>Pseudoalteromonas</taxon>
    </lineage>
</organism>
<dbReference type="Proteomes" id="UP000016521">
    <property type="component" value="Chromosome II"/>
</dbReference>